<dbReference type="EC" id="3.4.14.4" evidence="4 14"/>
<evidence type="ECO:0000256" key="13">
    <source>
        <dbReference type="ARBA" id="ARBA00023049"/>
    </source>
</evidence>
<evidence type="ECO:0000256" key="12">
    <source>
        <dbReference type="ARBA" id="ARBA00022990"/>
    </source>
</evidence>
<dbReference type="FunFam" id="3.30.540.30:FF:000002">
    <property type="entry name" value="Dipeptidyl peptidase 3"/>
    <property type="match status" value="1"/>
</dbReference>
<dbReference type="GO" id="GO:0008239">
    <property type="term" value="F:dipeptidyl-peptidase activity"/>
    <property type="evidence" value="ECO:0007669"/>
    <property type="project" value="UniProtKB-UniRule"/>
</dbReference>
<proteinExistence type="inferred from homology"/>
<evidence type="ECO:0000256" key="4">
    <source>
        <dbReference type="ARBA" id="ARBA00012063"/>
    </source>
</evidence>
<keyword evidence="7 14" id="KW-0963">Cytoplasm</keyword>
<name>A0AA36GHH8_CYLNA</name>
<evidence type="ECO:0000256" key="2">
    <source>
        <dbReference type="ARBA" id="ARBA00004496"/>
    </source>
</evidence>
<keyword evidence="6 14" id="KW-0031">Aminopeptidase</keyword>
<comment type="cofactor">
    <cofactor evidence="14 16">
        <name>Zn(2+)</name>
        <dbReference type="ChEBI" id="CHEBI:29105"/>
    </cofactor>
    <text evidence="14 16">Binds 1 zinc ion per subunit.</text>
</comment>
<feature type="active site" evidence="15">
    <location>
        <position position="503"/>
    </location>
</feature>
<dbReference type="GO" id="GO:0005737">
    <property type="term" value="C:cytoplasm"/>
    <property type="evidence" value="ECO:0007669"/>
    <property type="project" value="UniProtKB-SubCell"/>
</dbReference>
<gene>
    <name evidence="17" type="ORF">CYNAS_LOCUS4794</name>
</gene>
<dbReference type="PIRSF" id="PIRSF007828">
    <property type="entry name" value="Dipeptidyl-peptidase_III"/>
    <property type="match status" value="1"/>
</dbReference>
<evidence type="ECO:0000256" key="7">
    <source>
        <dbReference type="ARBA" id="ARBA00022490"/>
    </source>
</evidence>
<keyword evidence="10 14" id="KW-0378">Hydrolase</keyword>
<keyword evidence="11 14" id="KW-0862">Zinc</keyword>
<dbReference type="FunFam" id="3.30.540.30:FF:000003">
    <property type="entry name" value="Dipeptidyl peptidase 3"/>
    <property type="match status" value="1"/>
</dbReference>
<evidence type="ECO:0000256" key="3">
    <source>
        <dbReference type="ARBA" id="ARBA00010200"/>
    </source>
</evidence>
<accession>A0AA36GHH8</accession>
<dbReference type="InterPro" id="IPR005317">
    <property type="entry name" value="Dipeptidyl-peptase3"/>
</dbReference>
<feature type="binding site" evidence="16">
    <location>
        <position position="559"/>
    </location>
    <ligand>
        <name>Zn(2+)</name>
        <dbReference type="ChEBI" id="CHEBI:29105"/>
        <note>catalytic</note>
    </ligand>
</feature>
<evidence type="ECO:0000256" key="5">
    <source>
        <dbReference type="ARBA" id="ARBA00014713"/>
    </source>
</evidence>
<dbReference type="Pfam" id="PF03571">
    <property type="entry name" value="Peptidase_M49"/>
    <property type="match status" value="1"/>
</dbReference>
<feature type="binding site" evidence="16">
    <location>
        <position position="502"/>
    </location>
    <ligand>
        <name>Zn(2+)</name>
        <dbReference type="ChEBI" id="CHEBI:29105"/>
        <note>catalytic</note>
    </ligand>
</feature>
<evidence type="ECO:0000256" key="16">
    <source>
        <dbReference type="PIRSR" id="PIRSR007828-2"/>
    </source>
</evidence>
<evidence type="ECO:0000256" key="15">
    <source>
        <dbReference type="PIRSR" id="PIRSR007828-1"/>
    </source>
</evidence>
<dbReference type="Gene3D" id="3.30.540.30">
    <property type="match status" value="3"/>
</dbReference>
<evidence type="ECO:0000256" key="6">
    <source>
        <dbReference type="ARBA" id="ARBA00022438"/>
    </source>
</evidence>
<comment type="catalytic activity">
    <reaction evidence="1 14">
        <text>Release of an N-terminal dipeptide from a peptide comprising four or more residues, with broad specificity. Also acts on dipeptidyl 2-naphthylamides.</text>
        <dbReference type="EC" id="3.4.14.4"/>
    </reaction>
</comment>
<evidence type="ECO:0000256" key="9">
    <source>
        <dbReference type="ARBA" id="ARBA00022723"/>
    </source>
</evidence>
<feature type="binding site" evidence="16">
    <location>
        <position position="507"/>
    </location>
    <ligand>
        <name>Zn(2+)</name>
        <dbReference type="ChEBI" id="CHEBI:29105"/>
        <note>catalytic</note>
    </ligand>
</feature>
<comment type="similarity">
    <text evidence="3 14">Belongs to the peptidase M49 family.</text>
</comment>
<dbReference type="PANTHER" id="PTHR23422:SF11">
    <property type="entry name" value="DIPEPTIDYL PEPTIDASE 3"/>
    <property type="match status" value="1"/>
</dbReference>
<dbReference type="GO" id="GO:0008235">
    <property type="term" value="F:metalloexopeptidase activity"/>
    <property type="evidence" value="ECO:0007669"/>
    <property type="project" value="InterPro"/>
</dbReference>
<protein>
    <recommendedName>
        <fullName evidence="5 14">Dipeptidyl peptidase 3</fullName>
        <ecNumber evidence="4 14">3.4.14.4</ecNumber>
    </recommendedName>
    <alternativeName>
        <fullName evidence="14">Dipeptidyl aminopeptidase III</fullName>
    </alternativeName>
    <alternativeName>
        <fullName evidence="14">Dipeptidyl peptidase III</fullName>
    </alternativeName>
</protein>
<evidence type="ECO:0000256" key="11">
    <source>
        <dbReference type="ARBA" id="ARBA00022833"/>
    </source>
</evidence>
<dbReference type="Proteomes" id="UP001176961">
    <property type="component" value="Unassembled WGS sequence"/>
</dbReference>
<dbReference type="FunFam" id="3.30.540.30:FF:000001">
    <property type="entry name" value="Dipeptidyl peptidase 3"/>
    <property type="match status" value="1"/>
</dbReference>
<reference evidence="17" key="1">
    <citation type="submission" date="2023-07" db="EMBL/GenBank/DDBJ databases">
        <authorList>
            <consortium name="CYATHOMIX"/>
        </authorList>
    </citation>
    <scope>NUCLEOTIDE SEQUENCE</scope>
    <source>
        <strain evidence="17">N/A</strain>
    </source>
</reference>
<evidence type="ECO:0000313" key="18">
    <source>
        <dbReference type="Proteomes" id="UP001176961"/>
    </source>
</evidence>
<keyword evidence="9 14" id="KW-0479">Metal-binding</keyword>
<comment type="caution">
    <text evidence="17">The sequence shown here is derived from an EMBL/GenBank/DDBJ whole genome shotgun (WGS) entry which is preliminary data.</text>
</comment>
<keyword evidence="13 14" id="KW-0482">Metalloprotease</keyword>
<dbReference type="GO" id="GO:0004177">
    <property type="term" value="F:aminopeptidase activity"/>
    <property type="evidence" value="ECO:0007669"/>
    <property type="project" value="UniProtKB-KW"/>
</dbReference>
<dbReference type="AlphaFoldDB" id="A0AA36GHH8"/>
<dbReference type="GO" id="GO:0006508">
    <property type="term" value="P:proteolysis"/>
    <property type="evidence" value="ECO:0007669"/>
    <property type="project" value="UniProtKB-KW"/>
</dbReference>
<evidence type="ECO:0000313" key="17">
    <source>
        <dbReference type="EMBL" id="CAJ0592811.1"/>
    </source>
</evidence>
<dbReference type="EMBL" id="CATQJL010000112">
    <property type="protein sequence ID" value="CAJ0592811.1"/>
    <property type="molecule type" value="Genomic_DNA"/>
</dbReference>
<dbReference type="GO" id="GO:0008270">
    <property type="term" value="F:zinc ion binding"/>
    <property type="evidence" value="ECO:0007669"/>
    <property type="project" value="UniProtKB-ARBA"/>
</dbReference>
<keyword evidence="8 14" id="KW-0645">Protease</keyword>
<sequence>MQNVLRLSLRWGPGRANGVASLFFSFSAQHRLHSSSILTSHIRQLKASHPRFCSNLSLRKMSAGDVDKSLYILPNDSPICPLDCADAFKALTSKERLYAHHMSKASYNGALAVFLQVSPESPGIFVTFFRLFKAESLDSLKEKAKKCGFSDEEWDGFLMYVAGFYYNNGNYRGFGDSKIIPGVDMKKIDALMRSSEAAKLSPTFLRTWEVVRPVMGTLESKQLHLGYGDRGVTCYHSENINETDVEKIDRYCKAKELELWNTRLFKDFEKKNGKTVYRLRLASSKTDGASEEEFEDSIIVTERGDYSPLMARTCSCLAKALEVAANDTQKKMISKYIEHFTEGDVKYHKDGSRFWIKDIEPVIESYIGFIENYRDPAGVRSEFEGFVACVNKETSLKFKTLVSKAEQILERLPWGKPYEKDHFLKPDFTALDVISFASSGLPSGINIPNYDDIRQNEGFKNVSLGNVIAATPKQKMNFIDQEDEDLLHTYHKDSFEVQVGLHELLGHGSGKLFQRNADGTFNFDRNTVDLITGKPVATWYEPGETWSSVFGPLSSAYEECRAEAVGYVLCCDADILEIFGYKDAMAETVKYVNWLNEIRAGLLALEFYSAETKKWGQAHCYARFVLTKVCLEAGQDFVTITECVGEDGKPDLKFKLDKKKIDDVGKPAVNAFLAKLQAHKSAADVQGGTKLFEKYGTVGEQELRWRDICIARRKPRRLFVQANTVFDGKEEVTLKSYDATSAGVIQSFLERYESGAIDELEQCWLKDLVWYPSHLKGTDHQK</sequence>
<evidence type="ECO:0000256" key="10">
    <source>
        <dbReference type="ARBA" id="ARBA00022801"/>
    </source>
</evidence>
<evidence type="ECO:0000256" key="1">
    <source>
        <dbReference type="ARBA" id="ARBA00001336"/>
    </source>
</evidence>
<keyword evidence="18" id="KW-1185">Reference proteome</keyword>
<dbReference type="PANTHER" id="PTHR23422">
    <property type="entry name" value="DIPEPTIDYL PEPTIDASE III-RELATED"/>
    <property type="match status" value="1"/>
</dbReference>
<keyword evidence="12" id="KW-0007">Acetylation</keyword>
<evidence type="ECO:0000256" key="14">
    <source>
        <dbReference type="PIRNR" id="PIRNR007828"/>
    </source>
</evidence>
<comment type="subcellular location">
    <subcellularLocation>
        <location evidence="2">Cytoplasm</location>
    </subcellularLocation>
</comment>
<dbReference type="InterPro" id="IPR039461">
    <property type="entry name" value="Peptidase_M49"/>
</dbReference>
<organism evidence="17 18">
    <name type="scientific">Cylicocyclus nassatus</name>
    <name type="common">Nematode worm</name>
    <dbReference type="NCBI Taxonomy" id="53992"/>
    <lineage>
        <taxon>Eukaryota</taxon>
        <taxon>Metazoa</taxon>
        <taxon>Ecdysozoa</taxon>
        <taxon>Nematoda</taxon>
        <taxon>Chromadorea</taxon>
        <taxon>Rhabditida</taxon>
        <taxon>Rhabditina</taxon>
        <taxon>Rhabditomorpha</taxon>
        <taxon>Strongyloidea</taxon>
        <taxon>Strongylidae</taxon>
        <taxon>Cylicocyclus</taxon>
    </lineage>
</organism>
<evidence type="ECO:0000256" key="8">
    <source>
        <dbReference type="ARBA" id="ARBA00022670"/>
    </source>
</evidence>